<evidence type="ECO:0000313" key="3">
    <source>
        <dbReference type="Proteomes" id="UP000231693"/>
    </source>
</evidence>
<evidence type="ECO:0000256" key="1">
    <source>
        <dbReference type="SAM" id="Phobius"/>
    </source>
</evidence>
<keyword evidence="1" id="KW-0812">Transmembrane</keyword>
<keyword evidence="3" id="KW-1185">Reference proteome</keyword>
<comment type="caution">
    <text evidence="2">The sequence shown here is derived from an EMBL/GenBank/DDBJ whole genome shotgun (WGS) entry which is preliminary data.</text>
</comment>
<gene>
    <name evidence="2" type="ORF">CLV28_2987</name>
</gene>
<organism evidence="2 3">
    <name type="scientific">Sediminihabitans luteus</name>
    <dbReference type="NCBI Taxonomy" id="1138585"/>
    <lineage>
        <taxon>Bacteria</taxon>
        <taxon>Bacillati</taxon>
        <taxon>Actinomycetota</taxon>
        <taxon>Actinomycetes</taxon>
        <taxon>Micrococcales</taxon>
        <taxon>Cellulomonadaceae</taxon>
        <taxon>Sediminihabitans</taxon>
    </lineage>
</organism>
<dbReference type="Proteomes" id="UP000231693">
    <property type="component" value="Unassembled WGS sequence"/>
</dbReference>
<dbReference type="AlphaFoldDB" id="A0A2M9CBZ0"/>
<dbReference type="EMBL" id="PGFE01000007">
    <property type="protein sequence ID" value="PJJ68571.1"/>
    <property type="molecule type" value="Genomic_DNA"/>
</dbReference>
<feature type="transmembrane region" description="Helical" evidence="1">
    <location>
        <begin position="57"/>
        <end position="75"/>
    </location>
</feature>
<reference evidence="2 3" key="1">
    <citation type="submission" date="2017-11" db="EMBL/GenBank/DDBJ databases">
        <title>Genomic Encyclopedia of Archaeal and Bacterial Type Strains, Phase II (KMG-II): From Individual Species to Whole Genera.</title>
        <authorList>
            <person name="Goeker M."/>
        </authorList>
    </citation>
    <scope>NUCLEOTIDE SEQUENCE [LARGE SCALE GENOMIC DNA]</scope>
    <source>
        <strain evidence="2 3">DSM 25478</strain>
    </source>
</reference>
<accession>A0A2M9CBZ0</accession>
<name>A0A2M9CBZ0_9CELL</name>
<proteinExistence type="predicted"/>
<feature type="transmembrane region" description="Helical" evidence="1">
    <location>
        <begin position="5"/>
        <end position="26"/>
    </location>
</feature>
<keyword evidence="1" id="KW-0472">Membrane</keyword>
<protein>
    <submittedName>
        <fullName evidence="2">Uncharacterized protein</fullName>
    </submittedName>
</protein>
<sequence>MLSGVLWVLGVGGFIAFLVFVCVMVLRDSIPAWRAHGFWYDMPGDGRRGPRTAGSQTLYLLGVLAAVAAAVVVALRQMFVKRFGSRPTVRAPRGPSWIERHSKALGRLGVAFLVLMGLGLAYIVISWAVGSVVLLWTGMVDWIAQGGSGSDDARDSPAVLRVILGLIGTVLFGGVVLLYVRLAFTLAGERLARRRREKAKSRAS</sequence>
<feature type="transmembrane region" description="Helical" evidence="1">
    <location>
        <begin position="110"/>
        <end position="138"/>
    </location>
</feature>
<keyword evidence="1" id="KW-1133">Transmembrane helix</keyword>
<evidence type="ECO:0000313" key="2">
    <source>
        <dbReference type="EMBL" id="PJJ68571.1"/>
    </source>
</evidence>
<feature type="transmembrane region" description="Helical" evidence="1">
    <location>
        <begin position="158"/>
        <end position="184"/>
    </location>
</feature>